<dbReference type="PANTHER" id="PTHR43434:SF21">
    <property type="entry name" value="SLL0295 PROTEIN"/>
    <property type="match status" value="1"/>
</dbReference>
<comment type="caution">
    <text evidence="1">The sequence shown here is derived from an EMBL/GenBank/DDBJ whole genome shotgun (WGS) entry which is preliminary data.</text>
</comment>
<dbReference type="Proteomes" id="UP000654604">
    <property type="component" value="Unassembled WGS sequence"/>
</dbReference>
<dbReference type="InterPro" id="IPR036412">
    <property type="entry name" value="HAD-like_sf"/>
</dbReference>
<protein>
    <submittedName>
        <fullName evidence="1">HAD family hydrolase</fullName>
    </submittedName>
</protein>
<dbReference type="RefSeq" id="WP_193799601.1">
    <property type="nucleotide sequence ID" value="NZ_JADEWC010000002.1"/>
</dbReference>
<keyword evidence="2" id="KW-1185">Reference proteome</keyword>
<name>A0ABR9V0L0_9CHRO</name>
<sequence>MNRIIALDFDGVICDGMAEYFHSSRLTYEIIWEKKLEDLAYSQEVFQYLRPTIETGWEMPLIFRAMDMEKNKIKLFNQWSYFVDEILKKDCLMKELIAQQLDKVRENDINNNLDKWLNLHRFYPHIIDRIKDFINETYKIYIITTKEGKFAKQILINGGINVDKIIFWGKEQKRKKYESLQLIVNQENVKPTDICFIEDRLEALERVNQQEDLVGVKLFLASWGYNTEETRASVTSKSSIKLLSLTDFTKGDMVNLFS</sequence>
<dbReference type="GO" id="GO:0016787">
    <property type="term" value="F:hydrolase activity"/>
    <property type="evidence" value="ECO:0007669"/>
    <property type="project" value="UniProtKB-KW"/>
</dbReference>
<organism evidence="1 2">
    <name type="scientific">Cyanobacterium stanieri LEGE 03274</name>
    <dbReference type="NCBI Taxonomy" id="1828756"/>
    <lineage>
        <taxon>Bacteria</taxon>
        <taxon>Bacillati</taxon>
        <taxon>Cyanobacteriota</taxon>
        <taxon>Cyanophyceae</taxon>
        <taxon>Oscillatoriophycideae</taxon>
        <taxon>Chroococcales</taxon>
        <taxon>Geminocystaceae</taxon>
        <taxon>Cyanobacterium</taxon>
    </lineage>
</organism>
<reference evidence="1 2" key="1">
    <citation type="submission" date="2020-10" db="EMBL/GenBank/DDBJ databases">
        <authorList>
            <person name="Castelo-Branco R."/>
            <person name="Eusebio N."/>
            <person name="Adriana R."/>
            <person name="Vieira A."/>
            <person name="Brugerolle De Fraissinette N."/>
            <person name="Rezende De Castro R."/>
            <person name="Schneider M.P."/>
            <person name="Vasconcelos V."/>
            <person name="Leao P.N."/>
        </authorList>
    </citation>
    <scope>NUCLEOTIDE SEQUENCE [LARGE SCALE GENOMIC DNA]</scope>
    <source>
        <strain evidence="1 2">LEGE 03274</strain>
    </source>
</reference>
<dbReference type="SUPFAM" id="SSF56784">
    <property type="entry name" value="HAD-like"/>
    <property type="match status" value="1"/>
</dbReference>
<evidence type="ECO:0000313" key="2">
    <source>
        <dbReference type="Proteomes" id="UP000654604"/>
    </source>
</evidence>
<dbReference type="InterPro" id="IPR050155">
    <property type="entry name" value="HAD-like_hydrolase_sf"/>
</dbReference>
<dbReference type="Gene3D" id="3.40.50.1000">
    <property type="entry name" value="HAD superfamily/HAD-like"/>
    <property type="match status" value="1"/>
</dbReference>
<keyword evidence="1" id="KW-0378">Hydrolase</keyword>
<dbReference type="InterPro" id="IPR023214">
    <property type="entry name" value="HAD_sf"/>
</dbReference>
<proteinExistence type="predicted"/>
<gene>
    <name evidence="1" type="ORF">IQ215_01760</name>
</gene>
<dbReference type="PANTHER" id="PTHR43434">
    <property type="entry name" value="PHOSPHOGLYCOLATE PHOSPHATASE"/>
    <property type="match status" value="1"/>
</dbReference>
<accession>A0ABR9V0L0</accession>
<evidence type="ECO:0000313" key="1">
    <source>
        <dbReference type="EMBL" id="MBE9221412.1"/>
    </source>
</evidence>
<dbReference type="EMBL" id="JADEWC010000002">
    <property type="protein sequence ID" value="MBE9221412.1"/>
    <property type="molecule type" value="Genomic_DNA"/>
</dbReference>